<keyword evidence="13" id="KW-1185">Reference proteome</keyword>
<dbReference type="InterPro" id="IPR035990">
    <property type="entry name" value="TIM_sf"/>
</dbReference>
<dbReference type="NCBIfam" id="TIGR00419">
    <property type="entry name" value="tim"/>
    <property type="match status" value="1"/>
</dbReference>
<dbReference type="GO" id="GO:0006096">
    <property type="term" value="P:glycolytic process"/>
    <property type="evidence" value="ECO:0007669"/>
    <property type="project" value="UniProtKB-UniPathway"/>
</dbReference>
<dbReference type="InterPro" id="IPR020861">
    <property type="entry name" value="Triosephosphate_isomerase_AS"/>
</dbReference>
<dbReference type="GO" id="GO:0005829">
    <property type="term" value="C:cytosol"/>
    <property type="evidence" value="ECO:0007669"/>
    <property type="project" value="TreeGrafter"/>
</dbReference>
<name>A0A0N8PZL9_RHOGW</name>
<dbReference type="PANTHER" id="PTHR21139">
    <property type="entry name" value="TRIOSEPHOSPHATE ISOMERASE"/>
    <property type="match status" value="1"/>
</dbReference>
<evidence type="ECO:0000256" key="2">
    <source>
        <dbReference type="ARBA" id="ARBA00004680"/>
    </source>
</evidence>
<evidence type="ECO:0000256" key="11">
    <source>
        <dbReference type="RuleBase" id="RU363013"/>
    </source>
</evidence>
<dbReference type="UniPathway" id="UPA00109">
    <property type="reaction ID" value="UER00189"/>
</dbReference>
<comment type="similarity">
    <text evidence="4 11">Belongs to the triosephosphate isomerase family.</text>
</comment>
<dbReference type="InterPro" id="IPR000652">
    <property type="entry name" value="Triosephosphate_isomerase"/>
</dbReference>
<evidence type="ECO:0000256" key="5">
    <source>
        <dbReference type="ARBA" id="ARBA00011738"/>
    </source>
</evidence>
<dbReference type="GO" id="GO:0046166">
    <property type="term" value="P:glyceraldehyde-3-phosphate biosynthetic process"/>
    <property type="evidence" value="ECO:0007669"/>
    <property type="project" value="TreeGrafter"/>
</dbReference>
<evidence type="ECO:0000256" key="1">
    <source>
        <dbReference type="ARBA" id="ARBA00000474"/>
    </source>
</evidence>
<keyword evidence="10 11" id="KW-0413">Isomerase</keyword>
<gene>
    <name evidence="12" type="ORF">RHOBADRAFT_65594</name>
</gene>
<accession>A0A0N8PZL9</accession>
<evidence type="ECO:0000256" key="3">
    <source>
        <dbReference type="ARBA" id="ARBA00004742"/>
    </source>
</evidence>
<dbReference type="Pfam" id="PF00121">
    <property type="entry name" value="TIM"/>
    <property type="match status" value="1"/>
</dbReference>
<dbReference type="Gene3D" id="3.20.20.70">
    <property type="entry name" value="Aldolase class I"/>
    <property type="match status" value="1"/>
</dbReference>
<dbReference type="InterPro" id="IPR022896">
    <property type="entry name" value="TrioseP_Isoase_bac/euk"/>
</dbReference>
<dbReference type="PROSITE" id="PS00171">
    <property type="entry name" value="TIM_1"/>
    <property type="match status" value="1"/>
</dbReference>
<dbReference type="GO" id="GO:0019563">
    <property type="term" value="P:glycerol catabolic process"/>
    <property type="evidence" value="ECO:0007669"/>
    <property type="project" value="TreeGrafter"/>
</dbReference>
<dbReference type="PANTHER" id="PTHR21139:SF41">
    <property type="entry name" value="TRIOSEPHOSPHATE ISOMERASE"/>
    <property type="match status" value="1"/>
</dbReference>
<dbReference type="FunFam" id="3.20.20.70:FF:000025">
    <property type="entry name" value="Triosephosphate isomerase"/>
    <property type="match status" value="1"/>
</dbReference>
<protein>
    <recommendedName>
        <fullName evidence="7 11">Triosephosphate isomerase</fullName>
        <ecNumber evidence="6 11">5.3.1.1</ecNumber>
    </recommendedName>
</protein>
<evidence type="ECO:0000313" key="12">
    <source>
        <dbReference type="EMBL" id="KPV72693.1"/>
    </source>
</evidence>
<evidence type="ECO:0000256" key="7">
    <source>
        <dbReference type="ARBA" id="ARBA00019397"/>
    </source>
</evidence>
<evidence type="ECO:0000256" key="8">
    <source>
        <dbReference type="ARBA" id="ARBA00022432"/>
    </source>
</evidence>
<dbReference type="OMA" id="NWKMHMT"/>
<evidence type="ECO:0000256" key="10">
    <source>
        <dbReference type="ARBA" id="ARBA00023235"/>
    </source>
</evidence>
<dbReference type="InterPro" id="IPR013785">
    <property type="entry name" value="Aldolase_TIM"/>
</dbReference>
<dbReference type="SUPFAM" id="SSF51351">
    <property type="entry name" value="Triosephosphate isomerase (TIM)"/>
    <property type="match status" value="1"/>
</dbReference>
<dbReference type="OrthoDB" id="6715177at2759"/>
<dbReference type="GO" id="GO:0006094">
    <property type="term" value="P:gluconeogenesis"/>
    <property type="evidence" value="ECO:0007669"/>
    <property type="project" value="UniProtKB-UniPathway"/>
</dbReference>
<dbReference type="AlphaFoldDB" id="A0A0N8PZL9"/>
<dbReference type="PROSITE" id="PS51440">
    <property type="entry name" value="TIM_2"/>
    <property type="match status" value="1"/>
</dbReference>
<organism evidence="12 13">
    <name type="scientific">Rhodotorula graminis (strain WP1)</name>
    <dbReference type="NCBI Taxonomy" id="578459"/>
    <lineage>
        <taxon>Eukaryota</taxon>
        <taxon>Fungi</taxon>
        <taxon>Dikarya</taxon>
        <taxon>Basidiomycota</taxon>
        <taxon>Pucciniomycotina</taxon>
        <taxon>Microbotryomycetes</taxon>
        <taxon>Sporidiobolales</taxon>
        <taxon>Sporidiobolaceae</taxon>
        <taxon>Rhodotorula</taxon>
    </lineage>
</organism>
<comment type="catalytic activity">
    <reaction evidence="1 11">
        <text>D-glyceraldehyde 3-phosphate = dihydroxyacetone phosphate</text>
        <dbReference type="Rhea" id="RHEA:18585"/>
        <dbReference type="ChEBI" id="CHEBI:57642"/>
        <dbReference type="ChEBI" id="CHEBI:59776"/>
        <dbReference type="EC" id="5.3.1.1"/>
    </reaction>
</comment>
<evidence type="ECO:0000256" key="4">
    <source>
        <dbReference type="ARBA" id="ARBA00007422"/>
    </source>
</evidence>
<sequence length="259" mass="28287">MTRKLFVGGNFKMNGDLESLTKLVQQFNEADVDVESAEVVIAPPALYILPLKEHARAGIQVAAQNAHQLPAGAYTGEISLQQLKDIGLKWVILGHSERRTIFHESDELIAEKTAAALKAGIQVIFCIGETLEEREGDKTEEVVTRQTEALAKVISEDDWKHIVVAYEPVWAIGTGKVATPEVAQDTHKMIRSFLAKRISQKVADETRIIYGGSVAGKNAKELCNQPDIDGALVGGASLKPEFVDIIRAAEESFKAKSKL</sequence>
<evidence type="ECO:0000256" key="9">
    <source>
        <dbReference type="ARBA" id="ARBA00023152"/>
    </source>
</evidence>
<dbReference type="Proteomes" id="UP000053890">
    <property type="component" value="Unassembled WGS sequence"/>
</dbReference>
<dbReference type="UniPathway" id="UPA00138"/>
<keyword evidence="9 11" id="KW-0324">Glycolysis</keyword>
<dbReference type="EC" id="5.3.1.1" evidence="6 11"/>
<dbReference type="CDD" id="cd00311">
    <property type="entry name" value="TIM"/>
    <property type="match status" value="1"/>
</dbReference>
<dbReference type="HAMAP" id="MF_00147_B">
    <property type="entry name" value="TIM_B"/>
    <property type="match status" value="1"/>
</dbReference>
<proteinExistence type="inferred from homology"/>
<dbReference type="EMBL" id="KQ474086">
    <property type="protein sequence ID" value="KPV72693.1"/>
    <property type="molecule type" value="Genomic_DNA"/>
</dbReference>
<comment type="pathway">
    <text evidence="2 11">Carbohydrate degradation; glycolysis; D-glyceraldehyde 3-phosphate from glycerone phosphate: step 1/1.</text>
</comment>
<evidence type="ECO:0000313" key="13">
    <source>
        <dbReference type="Proteomes" id="UP000053890"/>
    </source>
</evidence>
<keyword evidence="8 11" id="KW-0312">Gluconeogenesis</keyword>
<dbReference type="RefSeq" id="XP_018268742.1">
    <property type="nucleotide sequence ID" value="XM_018418740.1"/>
</dbReference>
<dbReference type="GO" id="GO:0004807">
    <property type="term" value="F:triose-phosphate isomerase activity"/>
    <property type="evidence" value="ECO:0007669"/>
    <property type="project" value="UniProtKB-EC"/>
</dbReference>
<dbReference type="GeneID" id="28979187"/>
<comment type="subunit">
    <text evidence="5">Homodimer.</text>
</comment>
<dbReference type="STRING" id="578459.A0A0N8PZL9"/>
<comment type="pathway">
    <text evidence="3 11">Carbohydrate biosynthesis; gluconeogenesis.</text>
</comment>
<reference evidence="12 13" key="1">
    <citation type="journal article" date="2015" name="Front. Microbiol.">
        <title>Genome sequence of the plant growth promoting endophytic yeast Rhodotorula graminis WP1.</title>
        <authorList>
            <person name="Firrincieli A."/>
            <person name="Otillar R."/>
            <person name="Salamov A."/>
            <person name="Schmutz J."/>
            <person name="Khan Z."/>
            <person name="Redman R.S."/>
            <person name="Fleck N.D."/>
            <person name="Lindquist E."/>
            <person name="Grigoriev I.V."/>
            <person name="Doty S.L."/>
        </authorList>
    </citation>
    <scope>NUCLEOTIDE SEQUENCE [LARGE SCALE GENOMIC DNA]</scope>
    <source>
        <strain evidence="12 13">WP1</strain>
    </source>
</reference>
<evidence type="ECO:0000256" key="6">
    <source>
        <dbReference type="ARBA" id="ARBA00011940"/>
    </source>
</evidence>